<dbReference type="EMBL" id="HBIX01034214">
    <property type="protein sequence ID" value="CAE0729553.1"/>
    <property type="molecule type" value="Transcribed_RNA"/>
</dbReference>
<feature type="region of interest" description="Disordered" evidence="1">
    <location>
        <begin position="1"/>
        <end position="59"/>
    </location>
</feature>
<feature type="compositionally biased region" description="Basic and acidic residues" evidence="1">
    <location>
        <begin position="30"/>
        <end position="47"/>
    </location>
</feature>
<sequence>MAKKSSKGLMKSKEVSAPLDQTIDVNQELKGLREGNSHLNDENEKLAAKNATLRKERKGLAQQVRALQKQLDDLKTSSLATEKSLYGELRSMQASWDSLYEQHRAGEEWRERERQKKKSTKKMEDNVEENESSFFNAVEPQSQIDAISSVIKKQSSRSKEKVSPMELKLHKLEDENIKLKSAFVKLRTQYREEKYKEEHPENSPSTASFSDSDSSVENKKPSSGPGLFASLSKGALLRSSIGNSSNISRSTKTLWGKMTNNKNLQRQTEGETINLAFSREASEIRIFDY</sequence>
<feature type="compositionally biased region" description="Polar residues" evidence="1">
    <location>
        <begin position="132"/>
        <end position="146"/>
    </location>
</feature>
<proteinExistence type="predicted"/>
<evidence type="ECO:0000313" key="2">
    <source>
        <dbReference type="EMBL" id="CAE0729553.1"/>
    </source>
</evidence>
<feature type="compositionally biased region" description="Low complexity" evidence="1">
    <location>
        <begin position="203"/>
        <end position="215"/>
    </location>
</feature>
<reference evidence="2" key="1">
    <citation type="submission" date="2021-01" db="EMBL/GenBank/DDBJ databases">
        <authorList>
            <person name="Corre E."/>
            <person name="Pelletier E."/>
            <person name="Niang G."/>
            <person name="Scheremetjew M."/>
            <person name="Finn R."/>
            <person name="Kale V."/>
            <person name="Holt S."/>
            <person name="Cochrane G."/>
            <person name="Meng A."/>
            <person name="Brown T."/>
            <person name="Cohen L."/>
        </authorList>
    </citation>
    <scope>NUCLEOTIDE SEQUENCE</scope>
    <source>
        <strain evidence="2">10249 10 AB</strain>
    </source>
</reference>
<feature type="compositionally biased region" description="Basic and acidic residues" evidence="1">
    <location>
        <begin position="104"/>
        <end position="114"/>
    </location>
</feature>
<accession>A0A7S4AWT8</accession>
<feature type="region of interest" description="Disordered" evidence="1">
    <location>
        <begin position="193"/>
        <end position="225"/>
    </location>
</feature>
<protein>
    <submittedName>
        <fullName evidence="2">Uncharacterized protein</fullName>
    </submittedName>
</protein>
<gene>
    <name evidence="2" type="ORF">PAUS00366_LOCUS22338</name>
</gene>
<dbReference type="AlphaFoldDB" id="A0A7S4AWT8"/>
<feature type="compositionally biased region" description="Basic and acidic residues" evidence="1">
    <location>
        <begin position="157"/>
        <end position="171"/>
    </location>
</feature>
<evidence type="ECO:0000256" key="1">
    <source>
        <dbReference type="SAM" id="MobiDB-lite"/>
    </source>
</evidence>
<name>A0A7S4AWT8_9STRA</name>
<organism evidence="2">
    <name type="scientific">Pseudo-nitzschia australis</name>
    <dbReference type="NCBI Taxonomy" id="44445"/>
    <lineage>
        <taxon>Eukaryota</taxon>
        <taxon>Sar</taxon>
        <taxon>Stramenopiles</taxon>
        <taxon>Ochrophyta</taxon>
        <taxon>Bacillariophyta</taxon>
        <taxon>Bacillariophyceae</taxon>
        <taxon>Bacillariophycidae</taxon>
        <taxon>Bacillariales</taxon>
        <taxon>Bacillariaceae</taxon>
        <taxon>Pseudo-nitzschia</taxon>
    </lineage>
</organism>
<feature type="region of interest" description="Disordered" evidence="1">
    <location>
        <begin position="104"/>
        <end position="171"/>
    </location>
</feature>